<keyword evidence="4" id="KW-1185">Reference proteome</keyword>
<comment type="caution">
    <text evidence="3">The sequence shown here is derived from an EMBL/GenBank/DDBJ whole genome shotgun (WGS) entry which is preliminary data.</text>
</comment>
<dbReference type="InterPro" id="IPR041698">
    <property type="entry name" value="Methyltransf_25"/>
</dbReference>
<evidence type="ECO:0000313" key="3">
    <source>
        <dbReference type="EMBL" id="MFD1609089.1"/>
    </source>
</evidence>
<reference evidence="4" key="1">
    <citation type="journal article" date="2019" name="Int. J. Syst. Evol. Microbiol.">
        <title>The Global Catalogue of Microorganisms (GCM) 10K type strain sequencing project: providing services to taxonomists for standard genome sequencing and annotation.</title>
        <authorList>
            <consortium name="The Broad Institute Genomics Platform"/>
            <consortium name="The Broad Institute Genome Sequencing Center for Infectious Disease"/>
            <person name="Wu L."/>
            <person name="Ma J."/>
        </authorList>
    </citation>
    <scope>NUCLEOTIDE SEQUENCE [LARGE SCALE GENOMIC DNA]</scope>
    <source>
        <strain evidence="4">CGMCC 1.12376</strain>
    </source>
</reference>
<evidence type="ECO:0000313" key="4">
    <source>
        <dbReference type="Proteomes" id="UP001597221"/>
    </source>
</evidence>
<dbReference type="EC" id="2.1.1.64" evidence="3"/>
<organism evidence="3 4">
    <name type="scientific">Oceanobacillus luteolus</name>
    <dbReference type="NCBI Taxonomy" id="1274358"/>
    <lineage>
        <taxon>Bacteria</taxon>
        <taxon>Bacillati</taxon>
        <taxon>Bacillota</taxon>
        <taxon>Bacilli</taxon>
        <taxon>Bacillales</taxon>
        <taxon>Bacillaceae</taxon>
        <taxon>Oceanobacillus</taxon>
    </lineage>
</organism>
<dbReference type="Pfam" id="PF13649">
    <property type="entry name" value="Methyltransf_25"/>
    <property type="match status" value="1"/>
</dbReference>
<evidence type="ECO:0000259" key="2">
    <source>
        <dbReference type="Pfam" id="PF13649"/>
    </source>
</evidence>
<dbReference type="GO" id="GO:0032259">
    <property type="term" value="P:methylation"/>
    <property type="evidence" value="ECO:0007669"/>
    <property type="project" value="UniProtKB-KW"/>
</dbReference>
<dbReference type="PANTHER" id="PTHR43861">
    <property type="entry name" value="TRANS-ACONITATE 2-METHYLTRANSFERASE-RELATED"/>
    <property type="match status" value="1"/>
</dbReference>
<proteinExistence type="predicted"/>
<dbReference type="EC" id="2.1.1.222" evidence="3"/>
<dbReference type="CDD" id="cd02440">
    <property type="entry name" value="AdoMet_MTases"/>
    <property type="match status" value="1"/>
</dbReference>
<accession>A0ABW4HTZ0</accession>
<gene>
    <name evidence="3" type="ORF">ACFSBH_15850</name>
</gene>
<dbReference type="GO" id="GO:0061542">
    <property type="term" value="F:3-demethylubiquinol 3-O-methyltransferase activity"/>
    <property type="evidence" value="ECO:0007669"/>
    <property type="project" value="UniProtKB-EC"/>
</dbReference>
<dbReference type="PANTHER" id="PTHR43861:SF3">
    <property type="entry name" value="PUTATIVE (AFU_ORTHOLOGUE AFUA_2G14390)-RELATED"/>
    <property type="match status" value="1"/>
</dbReference>
<protein>
    <submittedName>
        <fullName evidence="3">Class I SAM-dependent methyltransferase</fullName>
        <ecNumber evidence="3">2.1.1.222</ecNumber>
        <ecNumber evidence="3">2.1.1.64</ecNumber>
    </submittedName>
</protein>
<dbReference type="GO" id="GO:0102208">
    <property type="term" value="F:2-polyprenyl-6-hydroxyphenol methylase activity"/>
    <property type="evidence" value="ECO:0007669"/>
    <property type="project" value="UniProtKB-EC"/>
</dbReference>
<keyword evidence="1 3" id="KW-0808">Transferase</keyword>
<dbReference type="RefSeq" id="WP_379598524.1">
    <property type="nucleotide sequence ID" value="NZ_JBHUDE010000147.1"/>
</dbReference>
<keyword evidence="3" id="KW-0489">Methyltransferase</keyword>
<feature type="domain" description="Methyltransferase" evidence="2">
    <location>
        <begin position="38"/>
        <end position="132"/>
    </location>
</feature>
<dbReference type="EMBL" id="JBHUDE010000147">
    <property type="protein sequence ID" value="MFD1609089.1"/>
    <property type="molecule type" value="Genomic_DNA"/>
</dbReference>
<dbReference type="Proteomes" id="UP001597221">
    <property type="component" value="Unassembled WGS sequence"/>
</dbReference>
<name>A0ABW4HTZ0_9BACI</name>
<dbReference type="Gene3D" id="3.40.50.150">
    <property type="entry name" value="Vaccinia Virus protein VP39"/>
    <property type="match status" value="1"/>
</dbReference>
<dbReference type="SUPFAM" id="SSF53335">
    <property type="entry name" value="S-adenosyl-L-methionine-dependent methyltransferases"/>
    <property type="match status" value="1"/>
</dbReference>
<dbReference type="InterPro" id="IPR029063">
    <property type="entry name" value="SAM-dependent_MTases_sf"/>
</dbReference>
<sequence length="232" mass="26738">MKQGVWENEYKSVENLWGYNPNHVLSTYIDIIPRSGKILDIGIGEGRNAFFFAKQGYEVEGIDISETAINRCLQLAEKYNLPIDTKVGDIREYEVKKDNYSLIILSNVLNFFSVEDIVTIISKLKTGLKENGLIYINVFDNEEPSILKAKERCKQVAEFTYYDEKNKMYHHYFTQNELEDLLADYETISLVRSKFLDLTHGHPHYHSTLEILSKKNETNLIIGGDSGGKRVK</sequence>
<evidence type="ECO:0000256" key="1">
    <source>
        <dbReference type="ARBA" id="ARBA00022679"/>
    </source>
</evidence>